<dbReference type="GO" id="GO:0016020">
    <property type="term" value="C:membrane"/>
    <property type="evidence" value="ECO:0007669"/>
    <property type="project" value="TreeGrafter"/>
</dbReference>
<dbReference type="EMBL" id="VIIS01001253">
    <property type="protein sequence ID" value="KAF0300547.1"/>
    <property type="molecule type" value="Genomic_DNA"/>
</dbReference>
<dbReference type="Pfam" id="PF12400">
    <property type="entry name" value="STIMATE"/>
    <property type="match status" value="1"/>
</dbReference>
<feature type="transmembrane region" description="Helical" evidence="1">
    <location>
        <begin position="26"/>
        <end position="46"/>
    </location>
</feature>
<reference evidence="2 3" key="1">
    <citation type="submission" date="2019-07" db="EMBL/GenBank/DDBJ databases">
        <title>Draft genome assembly of a fouling barnacle, Amphibalanus amphitrite (Darwin, 1854): The first reference genome for Thecostraca.</title>
        <authorList>
            <person name="Kim W."/>
        </authorList>
    </citation>
    <scope>NUCLEOTIDE SEQUENCE [LARGE SCALE GENOMIC DNA]</scope>
    <source>
        <strain evidence="2">SNU_AA5</strain>
        <tissue evidence="2">Soma without cirri and trophi</tissue>
    </source>
</reference>
<keyword evidence="3" id="KW-1185">Reference proteome</keyword>
<organism evidence="2 3">
    <name type="scientific">Amphibalanus amphitrite</name>
    <name type="common">Striped barnacle</name>
    <name type="synonym">Balanus amphitrite</name>
    <dbReference type="NCBI Taxonomy" id="1232801"/>
    <lineage>
        <taxon>Eukaryota</taxon>
        <taxon>Metazoa</taxon>
        <taxon>Ecdysozoa</taxon>
        <taxon>Arthropoda</taxon>
        <taxon>Crustacea</taxon>
        <taxon>Multicrustacea</taxon>
        <taxon>Cirripedia</taxon>
        <taxon>Thoracica</taxon>
        <taxon>Thoracicalcarea</taxon>
        <taxon>Balanomorpha</taxon>
        <taxon>Balanoidea</taxon>
        <taxon>Balanidae</taxon>
        <taxon>Amphibalaninae</taxon>
        <taxon>Amphibalanus</taxon>
    </lineage>
</organism>
<keyword evidence="1" id="KW-0812">Transmembrane</keyword>
<comment type="caution">
    <text evidence="2">The sequence shown here is derived from an EMBL/GenBank/DDBJ whole genome shotgun (WGS) entry which is preliminary data.</text>
</comment>
<dbReference type="OrthoDB" id="431202at2759"/>
<sequence>MVIEVAAEGNATAHCGPNALTDSFGWFIQFLLAGLAFASLIIKRFCEPKTERRSWLIWFYDTSKQGVGACVVHFANVYLASTYTGDPCTWYIINFLLDSTFGLIVIFICVRICQHLAVERDWPSINFGEYGTPPLAQAWLVQSVVYVGIMIVEKLLVSALIQLDIWDTVSRIILAPVTNPRLELALVVLVVPFFVNMLMFWITDNFLMRRHESLEVRSPPSRGRYCPYQDRGDDDEQVLLIDDGRENLQQRHPSAGSTVT</sequence>
<dbReference type="PANTHER" id="PTHR31735">
    <property type="entry name" value="VACUOLAR MEMBRANE PROTEIN YPL162C"/>
    <property type="match status" value="1"/>
</dbReference>
<dbReference type="PANTHER" id="PTHR31735:SF1">
    <property type="entry name" value="VACUOLAR MEMBRANE PROTEIN YPL162C"/>
    <property type="match status" value="1"/>
</dbReference>
<protein>
    <submittedName>
        <fullName evidence="2">Store-operated calcium entry regulator STIMATE</fullName>
    </submittedName>
</protein>
<evidence type="ECO:0000313" key="2">
    <source>
        <dbReference type="EMBL" id="KAF0300547.1"/>
    </source>
</evidence>
<dbReference type="AlphaFoldDB" id="A0A6A4VX49"/>
<proteinExistence type="predicted"/>
<gene>
    <name evidence="2" type="primary">STIMATE_1</name>
    <name evidence="2" type="ORF">FJT64_026947</name>
</gene>
<evidence type="ECO:0000256" key="1">
    <source>
        <dbReference type="SAM" id="Phobius"/>
    </source>
</evidence>
<keyword evidence="1" id="KW-0472">Membrane</keyword>
<dbReference type="Proteomes" id="UP000440578">
    <property type="component" value="Unassembled WGS sequence"/>
</dbReference>
<name>A0A6A4VX49_AMPAM</name>
<keyword evidence="1" id="KW-1133">Transmembrane helix</keyword>
<feature type="transmembrane region" description="Helical" evidence="1">
    <location>
        <begin position="90"/>
        <end position="110"/>
    </location>
</feature>
<feature type="transmembrane region" description="Helical" evidence="1">
    <location>
        <begin position="144"/>
        <end position="163"/>
    </location>
</feature>
<feature type="transmembrane region" description="Helical" evidence="1">
    <location>
        <begin position="66"/>
        <end position="84"/>
    </location>
</feature>
<dbReference type="InterPro" id="IPR022127">
    <property type="entry name" value="STIMATE/YPL162C"/>
</dbReference>
<accession>A0A6A4VX49</accession>
<feature type="transmembrane region" description="Helical" evidence="1">
    <location>
        <begin position="183"/>
        <end position="202"/>
    </location>
</feature>
<evidence type="ECO:0000313" key="3">
    <source>
        <dbReference type="Proteomes" id="UP000440578"/>
    </source>
</evidence>